<dbReference type="AlphaFoldDB" id="A0AAV8F7K3"/>
<dbReference type="Gene3D" id="1.25.40.10">
    <property type="entry name" value="Tetratricopeptide repeat domain"/>
    <property type="match status" value="7"/>
</dbReference>
<feature type="repeat" description="PPR" evidence="3">
    <location>
        <begin position="646"/>
        <end position="676"/>
    </location>
</feature>
<dbReference type="InterPro" id="IPR002885">
    <property type="entry name" value="PPR_rpt"/>
</dbReference>
<dbReference type="GO" id="GO:0003729">
    <property type="term" value="F:mRNA binding"/>
    <property type="evidence" value="ECO:0007669"/>
    <property type="project" value="UniProtKB-ARBA"/>
</dbReference>
<dbReference type="Pfam" id="PF13041">
    <property type="entry name" value="PPR_2"/>
    <property type="match status" value="4"/>
</dbReference>
<dbReference type="Pfam" id="PF12776">
    <property type="entry name" value="Myb_DNA-bind_3"/>
    <property type="match status" value="1"/>
</dbReference>
<comment type="caution">
    <text evidence="5">The sequence shown here is derived from an EMBL/GenBank/DDBJ whole genome shotgun (WGS) entry which is preliminary data.</text>
</comment>
<evidence type="ECO:0000256" key="2">
    <source>
        <dbReference type="ARBA" id="ARBA00022946"/>
    </source>
</evidence>
<organism evidence="5 6">
    <name type="scientific">Rhynchospora pubera</name>
    <dbReference type="NCBI Taxonomy" id="906938"/>
    <lineage>
        <taxon>Eukaryota</taxon>
        <taxon>Viridiplantae</taxon>
        <taxon>Streptophyta</taxon>
        <taxon>Embryophyta</taxon>
        <taxon>Tracheophyta</taxon>
        <taxon>Spermatophyta</taxon>
        <taxon>Magnoliopsida</taxon>
        <taxon>Liliopsida</taxon>
        <taxon>Poales</taxon>
        <taxon>Cyperaceae</taxon>
        <taxon>Cyperoideae</taxon>
        <taxon>Rhynchosporeae</taxon>
        <taxon>Rhynchospora</taxon>
    </lineage>
</organism>
<dbReference type="FunFam" id="1.25.40.10:FF:000436">
    <property type="entry name" value="Pentatricopeptide repeat-containing protein At5g39350 family"/>
    <property type="match status" value="1"/>
</dbReference>
<dbReference type="FunFam" id="1.25.40.10:FF:000090">
    <property type="entry name" value="Pentatricopeptide repeat-containing protein, chloroplastic"/>
    <property type="match status" value="1"/>
</dbReference>
<proteinExistence type="predicted"/>
<dbReference type="FunFam" id="1.25.40.10:FF:000073">
    <property type="entry name" value="Pentatricopeptide repeat-containing protein chloroplastic"/>
    <property type="match status" value="1"/>
</dbReference>
<sequence length="1059" mass="118261">MKLNLEIEKVERLLCSCKCLPSLRRLHARLVTLGALNLSLPSISTLITSYSSFLQPHSSLAVFRSIPHPSLSLCNFLIRFLTRASQPRTAILLYHHMRLRGIHPDNYTFTFALQACAHALDSHSATSIHQHLDTTGLANDLFISTALLHLYSKLGLLSNARHVFDSMPTLDAVAWNAMIAAFSRNRASYDALHLFRRMQAAGHVPNSVTLFNLFPAVSHISALILCKQIHAFAIRRCILSSIYNALIDAYCKCGSAHLARTVFDDAISSARDGVSWGTMISGYVHNGFFARALDLFDAMRIANVKLNPVAVLGALKAAGEIPDLDRGEDVHDYSVRNGLKFDIEVNTALVIMYAKCGATEKAKAVFANIHEKDVVAWSAIISSFAQNGSPKQALLSLKEMQVQGVKPNRITLVSALPACAELSDIRLGKSIHCFMFKSDMILDGSVGPALIAMYCKCESFGLARAVFDRLNSRDVVAWNALINGYTQADEPLEALQLFRKLRMTGKIPDCATFVAVLPAFALLSDLKEGASVHGMTIKYGFHSDLRVKNATLDLYAKCGDVQTSHKLFAERKACADIVSWNTMIAGYMHNGQVKQAMVIFHQMMSEYIKPNLVSLVSIIPAAACLVSLRDGLALHCYVVKSGFVSDVRVGNSLIDMYSKCGRLDCAQKFFDQMIQKDTTSWNSMLSGYSINGLSQKAISLFLQMENDAIEVDALTYLGVLSACRHGGLVAKGRETFDSMIHKKGLRPNVKHYACMVDLLGRAGQLDEAWRLIQKMPIDPDASVWGSLLGACRMHGNSKLGEMVLKQLARLAPNDGAHYVLVMNFFFFSSFGWVGKIYQSHVKLGSLAEYVKKLIPSLINQDDVPILRVFADTLRGYCNLQGEENTEQVGAGELSKLPKAENMYHTEQSLLNSAAAFNLKIRTFVDQDKRTRGRATWYNFQRLKLIKTLSKLNTPKYWARNGWNEEAWEIVQKNMKDSEYCFDYSIRQIKYQERALKRQYDTVKKLIRLNGFHWDKSRRRVIARDDLWQQLLMVCLNWLKLVLSKSTTAGTGQEIGKPIR</sequence>
<dbReference type="Proteomes" id="UP001140206">
    <property type="component" value="Chromosome 2"/>
</dbReference>
<dbReference type="PANTHER" id="PTHR24015:SF1832">
    <property type="entry name" value="OS03G0241800 PROTEIN"/>
    <property type="match status" value="1"/>
</dbReference>
<name>A0AAV8F7K3_9POAL</name>
<protein>
    <submittedName>
        <fullName evidence="5">Pentatricopeptide repeat-containing protein</fullName>
    </submittedName>
</protein>
<dbReference type="EMBL" id="JAMFTS010000002">
    <property type="protein sequence ID" value="KAJ4789283.1"/>
    <property type="molecule type" value="Genomic_DNA"/>
</dbReference>
<reference evidence="5" key="1">
    <citation type="submission" date="2022-08" db="EMBL/GenBank/DDBJ databases">
        <authorList>
            <person name="Marques A."/>
        </authorList>
    </citation>
    <scope>NUCLEOTIDE SEQUENCE</scope>
    <source>
        <strain evidence="5">RhyPub2mFocal</strain>
        <tissue evidence="5">Leaves</tissue>
    </source>
</reference>
<feature type="repeat" description="PPR" evidence="3">
    <location>
        <begin position="373"/>
        <end position="407"/>
    </location>
</feature>
<dbReference type="GO" id="GO:0009451">
    <property type="term" value="P:RNA modification"/>
    <property type="evidence" value="ECO:0007669"/>
    <property type="project" value="InterPro"/>
</dbReference>
<evidence type="ECO:0000256" key="1">
    <source>
        <dbReference type="ARBA" id="ARBA00022737"/>
    </source>
</evidence>
<feature type="repeat" description="PPR" evidence="3">
    <location>
        <begin position="748"/>
        <end position="778"/>
    </location>
</feature>
<feature type="repeat" description="PPR" evidence="3">
    <location>
        <begin position="576"/>
        <end position="610"/>
    </location>
</feature>
<dbReference type="PANTHER" id="PTHR24015">
    <property type="entry name" value="OS07G0578800 PROTEIN-RELATED"/>
    <property type="match status" value="1"/>
</dbReference>
<evidence type="ECO:0000313" key="5">
    <source>
        <dbReference type="EMBL" id="KAJ4789283.1"/>
    </source>
</evidence>
<keyword evidence="2" id="KW-0809">Transit peptide</keyword>
<keyword evidence="1" id="KW-0677">Repeat</keyword>
<dbReference type="PROSITE" id="PS51375">
    <property type="entry name" value="PPR"/>
    <property type="match status" value="9"/>
</dbReference>
<gene>
    <name evidence="5" type="ORF">LUZ62_040529</name>
</gene>
<feature type="repeat" description="PPR" evidence="3">
    <location>
        <begin position="474"/>
        <end position="508"/>
    </location>
</feature>
<feature type="repeat" description="PPR" evidence="3">
    <location>
        <begin position="272"/>
        <end position="306"/>
    </location>
</feature>
<feature type="domain" description="Myb/SANT-like" evidence="4">
    <location>
        <begin position="958"/>
        <end position="1029"/>
    </location>
</feature>
<dbReference type="NCBIfam" id="TIGR00756">
    <property type="entry name" value="PPR"/>
    <property type="match status" value="9"/>
</dbReference>
<keyword evidence="6" id="KW-1185">Reference proteome</keyword>
<feature type="repeat" description="PPR" evidence="3">
    <location>
        <begin position="677"/>
        <end position="711"/>
    </location>
</feature>
<accession>A0AAV8F7K3</accession>
<dbReference type="InterPro" id="IPR046960">
    <property type="entry name" value="PPR_At4g14850-like_plant"/>
</dbReference>
<evidence type="ECO:0000313" key="6">
    <source>
        <dbReference type="Proteomes" id="UP001140206"/>
    </source>
</evidence>
<dbReference type="FunFam" id="1.25.40.10:FF:000682">
    <property type="entry name" value="Pentatricopeptide repeat-containing protein At3g16610"/>
    <property type="match status" value="1"/>
</dbReference>
<dbReference type="InterPro" id="IPR011990">
    <property type="entry name" value="TPR-like_helical_dom_sf"/>
</dbReference>
<dbReference type="Pfam" id="PF01535">
    <property type="entry name" value="PPR"/>
    <property type="match status" value="5"/>
</dbReference>
<feature type="repeat" description="PPR" evidence="3">
    <location>
        <begin position="70"/>
        <end position="104"/>
    </location>
</feature>
<dbReference type="Pfam" id="PF12854">
    <property type="entry name" value="PPR_1"/>
    <property type="match status" value="2"/>
</dbReference>
<dbReference type="InterPro" id="IPR024752">
    <property type="entry name" value="Myb/SANT-like_dom"/>
</dbReference>
<evidence type="ECO:0000256" key="3">
    <source>
        <dbReference type="PROSITE-ProRule" id="PRU00708"/>
    </source>
</evidence>
<evidence type="ECO:0000259" key="4">
    <source>
        <dbReference type="Pfam" id="PF12776"/>
    </source>
</evidence>
<feature type="repeat" description="PPR" evidence="3">
    <location>
        <begin position="171"/>
        <end position="205"/>
    </location>
</feature>